<gene>
    <name evidence="1" type="ORF">KCH_58650</name>
</gene>
<sequence length="218" mass="23215">MLRAGAGELLYWPGGTRWRERHLDGCTTLRISVPRARRLATGAVKDLLAEALQSRHPYDGTVPCLPHPPPADRPLGPAGPVAAVGEAVRLLAGGAELPTALRTRWAAWWSAAGLDPAPDPRAGVPVHPGQRLRVLREVVRVPDGPGRRIWAVNGHAFPIGGAAGERIAEQLRPGRELTVAELCRAVGADEHNAAVLALLRRLHTLRGIDLADGGRTDG</sequence>
<dbReference type="Proteomes" id="UP000027178">
    <property type="component" value="Unassembled WGS sequence"/>
</dbReference>
<dbReference type="HOGENOM" id="CLU_1265547_0_0_11"/>
<dbReference type="EMBL" id="JNBY01000112">
    <property type="protein sequence ID" value="KDN82358.1"/>
    <property type="molecule type" value="Genomic_DNA"/>
</dbReference>
<reference evidence="1 2" key="1">
    <citation type="submission" date="2014-05" db="EMBL/GenBank/DDBJ databases">
        <title>Draft Genome Sequence of Kitasatospora cheerisanensis KCTC 2395.</title>
        <authorList>
            <person name="Nam D.H."/>
        </authorList>
    </citation>
    <scope>NUCLEOTIDE SEQUENCE [LARGE SCALE GENOMIC DNA]</scope>
    <source>
        <strain evidence="1 2">KCTC 2395</strain>
    </source>
</reference>
<protein>
    <submittedName>
        <fullName evidence="1">Uncharacterized protein</fullName>
    </submittedName>
</protein>
<keyword evidence="2" id="KW-1185">Reference proteome</keyword>
<comment type="caution">
    <text evidence="1">The sequence shown here is derived from an EMBL/GenBank/DDBJ whole genome shotgun (WGS) entry which is preliminary data.</text>
</comment>
<name>A0A066YLL3_9ACTN</name>
<accession>A0A066YLL3</accession>
<evidence type="ECO:0000313" key="1">
    <source>
        <dbReference type="EMBL" id="KDN82358.1"/>
    </source>
</evidence>
<dbReference type="eggNOG" id="COG1917">
    <property type="taxonomic scope" value="Bacteria"/>
</dbReference>
<evidence type="ECO:0000313" key="2">
    <source>
        <dbReference type="Proteomes" id="UP000027178"/>
    </source>
</evidence>
<organism evidence="1 2">
    <name type="scientific">Kitasatospora cheerisanensis KCTC 2395</name>
    <dbReference type="NCBI Taxonomy" id="1348663"/>
    <lineage>
        <taxon>Bacteria</taxon>
        <taxon>Bacillati</taxon>
        <taxon>Actinomycetota</taxon>
        <taxon>Actinomycetes</taxon>
        <taxon>Kitasatosporales</taxon>
        <taxon>Streptomycetaceae</taxon>
        <taxon>Kitasatospora</taxon>
    </lineage>
</organism>
<proteinExistence type="predicted"/>
<dbReference type="AlphaFoldDB" id="A0A066YLL3"/>
<dbReference type="PATRIC" id="fig|1348663.4.peg.5675"/>